<proteinExistence type="inferred from homology"/>
<dbReference type="PROSITE" id="PS00542">
    <property type="entry name" value="COMPLEX1_30K"/>
    <property type="match status" value="1"/>
</dbReference>
<dbReference type="SUPFAM" id="SSF143243">
    <property type="entry name" value="Nqo5-like"/>
    <property type="match status" value="1"/>
</dbReference>
<sequence length="175" mass="19117">MVSVTVEPDRLVGAVGAVKGAGFDHLSDIFGIDYLDYPGHRDKRFTVAYNLYAIEAGARLFLRVDLDEGTELPTITGLWRGADFMEREVYDMFGIVFGGHPNLRKLLTPEDLEGHPHRKDFPLGETPTLFNEGRFLDPASFRAGMMGRDKGLTGWAGGARKGVRSGRGATGGDEA</sequence>
<dbReference type="GO" id="GO:0050136">
    <property type="term" value="F:NADH dehydrogenase (quinone) (non-electrogenic) activity"/>
    <property type="evidence" value="ECO:0007669"/>
    <property type="project" value="UniProtKB-UniRule"/>
</dbReference>
<keyword evidence="2 3" id="KW-0813">Transport</keyword>
<keyword evidence="3 4" id="KW-0520">NAD</keyword>
<accession>A4U8S5</accession>
<comment type="catalytic activity">
    <reaction evidence="3 5">
        <text>a quinone + NADH + 5 H(+)(in) = a quinol + NAD(+) + 4 H(+)(out)</text>
        <dbReference type="Rhea" id="RHEA:57888"/>
        <dbReference type="ChEBI" id="CHEBI:15378"/>
        <dbReference type="ChEBI" id="CHEBI:24646"/>
        <dbReference type="ChEBI" id="CHEBI:57540"/>
        <dbReference type="ChEBI" id="CHEBI:57945"/>
        <dbReference type="ChEBI" id="CHEBI:132124"/>
    </reaction>
</comment>
<dbReference type="PANTHER" id="PTHR10884:SF14">
    <property type="entry name" value="NADH DEHYDROGENASE [UBIQUINONE] IRON-SULFUR PROTEIN 3, MITOCHONDRIAL"/>
    <property type="match status" value="1"/>
</dbReference>
<evidence type="ECO:0000256" key="2">
    <source>
        <dbReference type="ARBA" id="ARBA00022448"/>
    </source>
</evidence>
<evidence type="ECO:0000256" key="4">
    <source>
        <dbReference type="RuleBase" id="RU003456"/>
    </source>
</evidence>
<reference evidence="7" key="1">
    <citation type="journal article" date="2007" name="Appl. Environ. Microbiol.">
        <title>Widespread occurrence and genomic context of unusually small polyketide synthase genes in microbial consortia associated with marine sponges.</title>
        <authorList>
            <person name="Fieseler L."/>
            <person name="Hentschel U."/>
            <person name="Grozdanov L."/>
            <person name="Schirmer A."/>
            <person name="Wen G."/>
            <person name="Platzer M."/>
            <person name="Hrvatin S."/>
            <person name="Butzke D."/>
            <person name="Zimmermann K."/>
            <person name="Piel J."/>
        </authorList>
    </citation>
    <scope>NUCLEOTIDE SEQUENCE</scope>
</reference>
<dbReference type="Gene3D" id="3.30.460.80">
    <property type="entry name" value="NADH:ubiquinone oxidoreductase, 30kDa subunit"/>
    <property type="match status" value="1"/>
</dbReference>
<keyword evidence="3 5" id="KW-0874">Quinone</keyword>
<dbReference type="HAMAP" id="MF_01357">
    <property type="entry name" value="NDH1_NuoC"/>
    <property type="match status" value="1"/>
</dbReference>
<organism evidence="7">
    <name type="scientific">Theonella swinhoei bacterial symbiont clone pSW1H8</name>
    <dbReference type="NCBI Taxonomy" id="377638"/>
    <lineage>
        <taxon>Bacteria</taxon>
        <taxon>environmental samples</taxon>
    </lineage>
</organism>
<evidence type="ECO:0000313" key="7">
    <source>
        <dbReference type="EMBL" id="ABE03927.1"/>
    </source>
</evidence>
<protein>
    <recommendedName>
        <fullName evidence="3">NADH-quinone oxidoreductase subunit C</fullName>
        <ecNumber evidence="3">7.1.1.-</ecNumber>
    </recommendedName>
    <alternativeName>
        <fullName evidence="3">NADH dehydrogenase I subunit C</fullName>
    </alternativeName>
    <alternativeName>
        <fullName evidence="3">NDH-1 subunit C</fullName>
    </alternativeName>
</protein>
<comment type="function">
    <text evidence="3">NDH-1 shuttles electrons from NADH, via FMN and iron-sulfur (Fe-S) centers, to quinones in the respiratory chain. The immediate electron acceptor for the enzyme in this species is believed to be ubiquinone. Couples the redox reaction to proton translocation (for every two electrons transferred, four hydrogen ions are translocated across the cytoplasmic membrane), and thus conserves the redox energy in a proton gradient.</text>
</comment>
<comment type="similarity">
    <text evidence="1 3 4">Belongs to the complex I 30 kDa subunit family.</text>
</comment>
<evidence type="ECO:0000259" key="6">
    <source>
        <dbReference type="Pfam" id="PF00329"/>
    </source>
</evidence>
<gene>
    <name evidence="3 7" type="primary">nuoC</name>
</gene>
<comment type="subunit">
    <text evidence="3">NDH-1 is composed of 14 different subunits. Subunits NuoB, C, D, E, F, and G constitute the peripheral sector of the complex.</text>
</comment>
<dbReference type="GO" id="GO:0005886">
    <property type="term" value="C:plasma membrane"/>
    <property type="evidence" value="ECO:0007669"/>
    <property type="project" value="UniProtKB-SubCell"/>
</dbReference>
<keyword evidence="3 4" id="KW-1278">Translocase</keyword>
<dbReference type="Pfam" id="PF00329">
    <property type="entry name" value="Complex1_30kDa"/>
    <property type="match status" value="1"/>
</dbReference>
<dbReference type="InterPro" id="IPR037232">
    <property type="entry name" value="NADH_quin_OxRdtase_su_C/D-like"/>
</dbReference>
<dbReference type="InterPro" id="IPR020396">
    <property type="entry name" value="NADH_UbQ_OxRdtase_CS"/>
</dbReference>
<dbReference type="InterPro" id="IPR010218">
    <property type="entry name" value="NADH_DH_suC"/>
</dbReference>
<dbReference type="EMBL" id="DQ438988">
    <property type="protein sequence ID" value="ABE03927.1"/>
    <property type="molecule type" value="Genomic_DNA"/>
</dbReference>
<name>A4U8S5_9BACT</name>
<evidence type="ECO:0000256" key="3">
    <source>
        <dbReference type="HAMAP-Rule" id="MF_01357"/>
    </source>
</evidence>
<feature type="domain" description="NADH:ubiquinone oxidoreductase 30kDa subunit" evidence="6">
    <location>
        <begin position="4"/>
        <end position="126"/>
    </location>
</feature>
<comment type="subcellular location">
    <subcellularLocation>
        <location evidence="3">Cell membrane</location>
        <topology evidence="3">Peripheral membrane protein</topology>
        <orientation evidence="3">Cytoplasmic side</orientation>
    </subcellularLocation>
</comment>
<dbReference type="PANTHER" id="PTHR10884">
    <property type="entry name" value="NADH DEHYDROGENASE UBIQUINONE IRON-SULFUR PROTEIN 3"/>
    <property type="match status" value="1"/>
</dbReference>
<dbReference type="EC" id="7.1.1.-" evidence="3"/>
<evidence type="ECO:0000256" key="5">
    <source>
        <dbReference type="RuleBase" id="RU003582"/>
    </source>
</evidence>
<dbReference type="GO" id="GO:0048038">
    <property type="term" value="F:quinone binding"/>
    <property type="evidence" value="ECO:0007669"/>
    <property type="project" value="UniProtKB-KW"/>
</dbReference>
<keyword evidence="3" id="KW-0472">Membrane</keyword>
<dbReference type="AlphaFoldDB" id="A4U8S5"/>
<dbReference type="GO" id="GO:0008137">
    <property type="term" value="F:NADH dehydrogenase (ubiquinone) activity"/>
    <property type="evidence" value="ECO:0007669"/>
    <property type="project" value="InterPro"/>
</dbReference>
<keyword evidence="3" id="KW-1003">Cell membrane</keyword>
<dbReference type="InterPro" id="IPR001268">
    <property type="entry name" value="NADH_UbQ_OxRdtase_30kDa_su"/>
</dbReference>
<keyword evidence="3" id="KW-0830">Ubiquinone</keyword>
<evidence type="ECO:0000256" key="1">
    <source>
        <dbReference type="ARBA" id="ARBA00007569"/>
    </source>
</evidence>